<evidence type="ECO:0000313" key="4">
    <source>
        <dbReference type="EMBL" id="KAI1700883.1"/>
    </source>
</evidence>
<dbReference type="GO" id="GO:0005737">
    <property type="term" value="C:cytoplasm"/>
    <property type="evidence" value="ECO:0007669"/>
    <property type="project" value="TreeGrafter"/>
</dbReference>
<sequence length="2194" mass="249103">MPRSRFHKASLAVCNPMDFPHSNAMADNQQYDLSTAVTITEDLDAVKNEVVAENVQDAATPRILCASHNKWFVLSIGADVHVFDLTVGMEQMNKFHFVPEEDCDFEVIAVQFLPDCDVFVLVLSNGAVHMVTPVYTKNMKPDPENENLMKPQLTTGKSKTTDKQKELKGMTVHPPIRRQVLPSISHCSMAIVDNQDKAYLMCVLDSGTGIAHMVELPKPDTVASKTKSQVKSVSEISLLYSSPNTGGRFVVSTGFCFVFFPTHRNGTVKVANYSESLDDFQLSDMFTLAEDLQNRYMNEVLQCKHFYFKANRINVSIIIKASSPNGVLIRFVSEAQPEKRLKRLIDSDQFEAALAFAKKHKISLDEVYNAWTRKYQDEIQAAGPEGYKDEAFNFMMTYMAMLSDHDEACDTCVAILMSVPLKYEHIVAILKFTETKKISDETTSDEIARFRYTLASYRMLLQVRNESTTNHFGQANHWQTFLTADDDHASYFDQLCTEGRIDEAKILFTRYPELAEHLNSLEAIEKLFFALENAIAANPESVKAISKFIESHLMEFFLTYTKEDKGQNGNRDIQCAEYRCREIGTRLIVFLLEISAILEQVQPTEFPENSLNFALTFKRGLEILQKNCRTTDEHVSMLYILKIMDVDSMDKSKPIGCLNTLIQNLKALQKIIRTYECPMKYEEYLNHNVDSICHQILGRVKTAQSVNDHMKNFVFKYMDEHKLDRNKMLLEYMRQFSRTFCQGGVNISSQYDNTWVALYLQITENISDLDLRCQAIIEIASGAVPPWTPQLRATVNDLLNPKSKVDPKLKEKLELESLKAELGLLFIAYNIPLHCRSRITNVIALKSLLQFIFKRSNRDPTAKLDDANKIVKIYERLISGYPIQLISQLDCYYLYATVVIQEITDDEQLRPLMDFFQFIKQEEDKIAVAWNLVHYLKALLKPTKITKAKQQRLIWLACLLCVAERYLPRNSDTMAMIQNARNIRNLHVQHGVNNFGCLLGLPLRSICELVIDLQMQNGEPALLTLEFLTQKERNPTVSDLDMCLRVYTHALHCITEAVSESHHLWGLEPMSQLVQRFKASLPTAVDWATKLHSGRHVAKFCQISRYISLLDSILKRCVSDTKVNTTAPAQCSLMPSSTAAMEVDEICSVDSGSNGYDAHPGSSDSGYGKSRGGKLYTNRRRMGAFLPADEGVFFESADVIKFASAVASSVVDPPLEQKHVPSFYQQMRETWMSLISAIYGHGLLELQIRQFAYTLPCFTSSPVDLQNLQDDRKRCIGELCKKILSVPVADIALAAHILHDLNEKDKQHVLPGLVNWAKNEHVRVFLNVLRVALSTMWPLICEKEYRLSPAYSIYTRCLPCLESALWKKKLQKFRVPNFTKVQITKDVINELLGEFVKVLLPPSVLLQLCVDRDVKPEDQKKCMLTYAMELCRVSCSLGGKLADRDRFRQTIETARAALRAVEPDAYSLNELISFVDQLCPYNYESIELLLKQLQEWAVVLGEDGTSFLDKQQLVWLKDRLCLIEFLKVAKRSNGYTDHERRWYRSRLNNAGKSMDMSSLMRNVSMGGQDDTTAFSNSALALNPGGSYKTPDHLTETHMPAFSTERLPFHVFLYDKDALISLVLPIMNNEINIYNVSQWLSLIADTSDSILKASRANILVDTIRNCIYEAIQYKRELSNDDHEQIKALLKDCAYSPDRGVERFIVVFKALASTKQMNSMKLCWTKISTLRIILEVAVECQPLIEQKTKDQAKYEYFDLCENKLPSALQQYQTDLLLWENGLLDQDTATLSKTPSDLIVHLCSNTIDWKADVQIIDSQFELIEKIAAINTISLDDVYKDLIMRWMPGSEQQMTTEAGSGGGDFIDPDATIDFSAGFNTGGGGDSADEAEEVLQYLYDDPSSNKIIYLLNKCSQKVAEKRQNEMDITADVEKTDNVKETVDHMVSIISQNARIIPGSHTTKIRTACCLLRFLSEEQMKKFIKHDLTLAEFCSKLSWLLNERLLAVCKPDMGIQDYQNMLFNKEKADQLSGFLNTLLAPQSQYRQAPEVAHLLTSIICDTQLTDVPVLAKAAQRLLQLRMMRPLLGLLRYARKMVPQNELRHFPSLNMYYGRCFEAIFEKFDMQSEDYLSVNEMQATIFFVLGCPIEGGSYFSRAITSLAKQKAPKASVLVSIAAAATTPVSKSESKQVENQCAGFDL</sequence>
<feature type="domain" description="KNTC1 second ARM-repeats" evidence="2">
    <location>
        <begin position="728"/>
        <end position="875"/>
    </location>
</feature>
<dbReference type="GO" id="GO:0031267">
    <property type="term" value="F:small GTPase binding"/>
    <property type="evidence" value="ECO:0007669"/>
    <property type="project" value="TreeGrafter"/>
</dbReference>
<dbReference type="GO" id="GO:1903394">
    <property type="term" value="P:protein localization to kinetochore involved in kinetochore assembly"/>
    <property type="evidence" value="ECO:0007669"/>
    <property type="project" value="TreeGrafter"/>
</dbReference>
<organism evidence="4 5">
    <name type="scientific">Ditylenchus destructor</name>
    <dbReference type="NCBI Taxonomy" id="166010"/>
    <lineage>
        <taxon>Eukaryota</taxon>
        <taxon>Metazoa</taxon>
        <taxon>Ecdysozoa</taxon>
        <taxon>Nematoda</taxon>
        <taxon>Chromadorea</taxon>
        <taxon>Rhabditida</taxon>
        <taxon>Tylenchina</taxon>
        <taxon>Tylenchomorpha</taxon>
        <taxon>Sphaerularioidea</taxon>
        <taxon>Anguinidae</taxon>
        <taxon>Anguininae</taxon>
        <taxon>Ditylenchus</taxon>
    </lineage>
</organism>
<dbReference type="GO" id="GO:1990423">
    <property type="term" value="C:RZZ complex"/>
    <property type="evidence" value="ECO:0007669"/>
    <property type="project" value="TreeGrafter"/>
</dbReference>
<comment type="caution">
    <text evidence="4">The sequence shown here is derived from an EMBL/GenBank/DDBJ whole genome shotgun (WGS) entry which is preliminary data.</text>
</comment>
<protein>
    <submittedName>
        <fullName evidence="4">Kinetochore-associated protein rod-1</fullName>
    </submittedName>
</protein>
<feature type="domain" description="KNTC1 first ARM-repeats" evidence="3">
    <location>
        <begin position="343"/>
        <end position="611"/>
    </location>
</feature>
<dbReference type="Pfam" id="PF24516">
    <property type="entry name" value="ARM_KNTC1_2nd"/>
    <property type="match status" value="1"/>
</dbReference>
<name>A0AAD4MQC7_9BILA</name>
<feature type="region of interest" description="Disordered" evidence="1">
    <location>
        <begin position="141"/>
        <end position="167"/>
    </location>
</feature>
<dbReference type="InterPro" id="IPR055404">
    <property type="entry name" value="ARM_KNTC1_2nd"/>
</dbReference>
<reference evidence="4" key="1">
    <citation type="submission" date="2022-01" db="EMBL/GenBank/DDBJ databases">
        <title>Genome Sequence Resource for Two Populations of Ditylenchus destructor, the Migratory Endoparasitic Phytonematode.</title>
        <authorList>
            <person name="Zhang H."/>
            <person name="Lin R."/>
            <person name="Xie B."/>
        </authorList>
    </citation>
    <scope>NUCLEOTIDE SEQUENCE</scope>
    <source>
        <strain evidence="4">BazhouSP</strain>
    </source>
</reference>
<dbReference type="GO" id="GO:0005828">
    <property type="term" value="C:kinetochore microtubule"/>
    <property type="evidence" value="ECO:0007669"/>
    <property type="project" value="TreeGrafter"/>
</dbReference>
<dbReference type="PANTHER" id="PTHR15688:SF1">
    <property type="entry name" value="KINETOCHORE-ASSOCIATED PROTEIN 1"/>
    <property type="match status" value="1"/>
</dbReference>
<accession>A0AAD4MQC7</accession>
<dbReference type="InterPro" id="IPR052802">
    <property type="entry name" value="KNTC1"/>
</dbReference>
<evidence type="ECO:0000259" key="2">
    <source>
        <dbReference type="Pfam" id="PF24516"/>
    </source>
</evidence>
<dbReference type="PANTHER" id="PTHR15688">
    <property type="entry name" value="KINETOCHORE-ASSOCIATED PROTEIN 1"/>
    <property type="match status" value="1"/>
</dbReference>
<evidence type="ECO:0000259" key="3">
    <source>
        <dbReference type="Pfam" id="PF24520"/>
    </source>
</evidence>
<dbReference type="EMBL" id="JAKKPZ010000132">
    <property type="protein sequence ID" value="KAI1700883.1"/>
    <property type="molecule type" value="Genomic_DNA"/>
</dbReference>
<dbReference type="Proteomes" id="UP001201812">
    <property type="component" value="Unassembled WGS sequence"/>
</dbReference>
<evidence type="ECO:0000313" key="5">
    <source>
        <dbReference type="Proteomes" id="UP001201812"/>
    </source>
</evidence>
<dbReference type="GO" id="GO:0007094">
    <property type="term" value="P:mitotic spindle assembly checkpoint signaling"/>
    <property type="evidence" value="ECO:0007669"/>
    <property type="project" value="TreeGrafter"/>
</dbReference>
<evidence type="ECO:0000256" key="1">
    <source>
        <dbReference type="SAM" id="MobiDB-lite"/>
    </source>
</evidence>
<proteinExistence type="predicted"/>
<gene>
    <name evidence="4" type="ORF">DdX_16446</name>
</gene>
<dbReference type="GO" id="GO:0000070">
    <property type="term" value="P:mitotic sister chromatid segregation"/>
    <property type="evidence" value="ECO:0007669"/>
    <property type="project" value="TreeGrafter"/>
</dbReference>
<keyword evidence="5" id="KW-1185">Reference proteome</keyword>
<dbReference type="Pfam" id="PF24520">
    <property type="entry name" value="ARM_KNTC1_1st"/>
    <property type="match status" value="1"/>
</dbReference>
<dbReference type="InterPro" id="IPR055403">
    <property type="entry name" value="ARM_KNTC1_1st"/>
</dbReference>